<reference evidence="1 2" key="1">
    <citation type="submission" date="2017-02" db="EMBL/GenBank/DDBJ databases">
        <authorList>
            <person name="Peterson S.W."/>
        </authorList>
    </citation>
    <scope>NUCLEOTIDE SEQUENCE [LARGE SCALE GENOMIC DNA]</scope>
    <source>
        <strain evidence="1 2">LMG 22410</strain>
    </source>
</reference>
<keyword evidence="2" id="KW-1185">Reference proteome</keyword>
<proteinExistence type="predicted"/>
<evidence type="ECO:0000313" key="1">
    <source>
        <dbReference type="EMBL" id="SJM62789.1"/>
    </source>
</evidence>
<sequence>MHPSEEAAAEPAPSDEGQQPFRVTVVVLLDVPSSSCPVGENTVDLLPFFDRDDRRPVGLTDHLTLVLAQARDRGAPDDLHEGRIHPAARLVTQRFHRCWDVLTVQTRDDPVHRYSVKNLIDCCRDDRSLLRVDFLSQQSARVFVVHPAVAVGESSVWPTLLRVQPDRAKLPLPDNRRVLLRSQELESHHEGVVTAREVIHPTLGQVENTRCLTRSAELNVSREFASGTRRLPGHKGCILLGCDELQGLLKAFTLPSAPLRCGAVCIGNDSGDPPPLLLAPGTAVRLLVTRGPHQIVTIHRGAGIDQRVGP</sequence>
<dbReference type="Proteomes" id="UP000195787">
    <property type="component" value="Unassembled WGS sequence"/>
</dbReference>
<dbReference type="AlphaFoldDB" id="A0A1R4G3R8"/>
<dbReference type="EMBL" id="FUHU01000036">
    <property type="protein sequence ID" value="SJM62789.1"/>
    <property type="molecule type" value="Genomic_DNA"/>
</dbReference>
<evidence type="ECO:0000313" key="2">
    <source>
        <dbReference type="Proteomes" id="UP000195787"/>
    </source>
</evidence>
<protein>
    <submittedName>
        <fullName evidence="1">Uncharacterized protein</fullName>
    </submittedName>
</protein>
<name>A0A1R4G3R8_9MICO</name>
<gene>
    <name evidence="1" type="ORF">CZ674_08560</name>
</gene>
<organism evidence="1 2">
    <name type="scientific">Agrococcus casei LMG 22410</name>
    <dbReference type="NCBI Taxonomy" id="1255656"/>
    <lineage>
        <taxon>Bacteria</taxon>
        <taxon>Bacillati</taxon>
        <taxon>Actinomycetota</taxon>
        <taxon>Actinomycetes</taxon>
        <taxon>Micrococcales</taxon>
        <taxon>Microbacteriaceae</taxon>
        <taxon>Agrococcus</taxon>
    </lineage>
</organism>
<accession>A0A1R4G3R8</accession>